<feature type="transmembrane region" description="Helical" evidence="19">
    <location>
        <begin position="322"/>
        <end position="346"/>
    </location>
</feature>
<evidence type="ECO:0000256" key="14">
    <source>
        <dbReference type="ARBA" id="ARBA00023136"/>
    </source>
</evidence>
<dbReference type="GO" id="GO:0003975">
    <property type="term" value="F:UDP-N-acetylglucosamine-dolichyl-phosphate N-acetylglucosaminephosphotransferase activity"/>
    <property type="evidence" value="ECO:0000318"/>
    <property type="project" value="GO_Central"/>
</dbReference>
<dbReference type="PANTHER" id="PTHR10571">
    <property type="entry name" value="UDP-N-ACETYLGLUCOSAMINE--DOLICHYL-PHOSPHATE N-ACETYLGLUCOSAMINEPHOSPHOTRANSFERASE"/>
    <property type="match status" value="1"/>
</dbReference>
<evidence type="ECO:0000256" key="8">
    <source>
        <dbReference type="ARBA" id="ARBA00022679"/>
    </source>
</evidence>
<evidence type="ECO:0000256" key="19">
    <source>
        <dbReference type="SAM" id="Phobius"/>
    </source>
</evidence>
<dbReference type="PANTHER" id="PTHR10571:SF0">
    <property type="entry name" value="UDP-N-ACETYLGLUCOSAMINE--DOLICHYL-PHOSPHATE N-ACETYLGLUCOSAMINEPHOSPHOTRANSFERASE"/>
    <property type="match status" value="1"/>
</dbReference>
<accession>A0A2R6WA91</accession>
<organism evidence="20 21">
    <name type="scientific">Marchantia polymorpha</name>
    <name type="common">Common liverwort</name>
    <name type="synonym">Marchantia aquatica</name>
    <dbReference type="NCBI Taxonomy" id="3197"/>
    <lineage>
        <taxon>Eukaryota</taxon>
        <taxon>Viridiplantae</taxon>
        <taxon>Streptophyta</taxon>
        <taxon>Embryophyta</taxon>
        <taxon>Marchantiophyta</taxon>
        <taxon>Marchantiopsida</taxon>
        <taxon>Marchantiidae</taxon>
        <taxon>Marchantiales</taxon>
        <taxon>Marchantiaceae</taxon>
        <taxon>Marchantia</taxon>
    </lineage>
</organism>
<reference evidence="21" key="1">
    <citation type="journal article" date="2017" name="Cell">
        <title>Insights into land plant evolution garnered from the Marchantia polymorpha genome.</title>
        <authorList>
            <person name="Bowman J.L."/>
            <person name="Kohchi T."/>
            <person name="Yamato K.T."/>
            <person name="Jenkins J."/>
            <person name="Shu S."/>
            <person name="Ishizaki K."/>
            <person name="Yamaoka S."/>
            <person name="Nishihama R."/>
            <person name="Nakamura Y."/>
            <person name="Berger F."/>
            <person name="Adam C."/>
            <person name="Aki S.S."/>
            <person name="Althoff F."/>
            <person name="Araki T."/>
            <person name="Arteaga-Vazquez M.A."/>
            <person name="Balasubrmanian S."/>
            <person name="Barry K."/>
            <person name="Bauer D."/>
            <person name="Boehm C.R."/>
            <person name="Briginshaw L."/>
            <person name="Caballero-Perez J."/>
            <person name="Catarino B."/>
            <person name="Chen F."/>
            <person name="Chiyoda S."/>
            <person name="Chovatia M."/>
            <person name="Davies K.M."/>
            <person name="Delmans M."/>
            <person name="Demura T."/>
            <person name="Dierschke T."/>
            <person name="Dolan L."/>
            <person name="Dorantes-Acosta A.E."/>
            <person name="Eklund D.M."/>
            <person name="Florent S.N."/>
            <person name="Flores-Sandoval E."/>
            <person name="Fujiyama A."/>
            <person name="Fukuzawa H."/>
            <person name="Galik B."/>
            <person name="Grimanelli D."/>
            <person name="Grimwood J."/>
            <person name="Grossniklaus U."/>
            <person name="Hamada T."/>
            <person name="Haseloff J."/>
            <person name="Hetherington A.J."/>
            <person name="Higo A."/>
            <person name="Hirakawa Y."/>
            <person name="Hundley H.N."/>
            <person name="Ikeda Y."/>
            <person name="Inoue K."/>
            <person name="Inoue S.I."/>
            <person name="Ishida S."/>
            <person name="Jia Q."/>
            <person name="Kakita M."/>
            <person name="Kanazawa T."/>
            <person name="Kawai Y."/>
            <person name="Kawashima T."/>
            <person name="Kennedy M."/>
            <person name="Kinose K."/>
            <person name="Kinoshita T."/>
            <person name="Kohara Y."/>
            <person name="Koide E."/>
            <person name="Komatsu K."/>
            <person name="Kopischke S."/>
            <person name="Kubo M."/>
            <person name="Kyozuka J."/>
            <person name="Lagercrantz U."/>
            <person name="Lin S.S."/>
            <person name="Lindquist E."/>
            <person name="Lipzen A.M."/>
            <person name="Lu C.W."/>
            <person name="De Luna E."/>
            <person name="Martienssen R.A."/>
            <person name="Minamino N."/>
            <person name="Mizutani M."/>
            <person name="Mizutani M."/>
            <person name="Mochizuki N."/>
            <person name="Monte I."/>
            <person name="Mosher R."/>
            <person name="Nagasaki H."/>
            <person name="Nakagami H."/>
            <person name="Naramoto S."/>
            <person name="Nishitani K."/>
            <person name="Ohtani M."/>
            <person name="Okamoto T."/>
            <person name="Okumura M."/>
            <person name="Phillips J."/>
            <person name="Pollak B."/>
            <person name="Reinders A."/>
            <person name="Rovekamp M."/>
            <person name="Sano R."/>
            <person name="Sawa S."/>
            <person name="Schmid M.W."/>
            <person name="Shirakawa M."/>
            <person name="Solano R."/>
            <person name="Spunde A."/>
            <person name="Suetsugu N."/>
            <person name="Sugano S."/>
            <person name="Sugiyama A."/>
            <person name="Sun R."/>
            <person name="Suzuki Y."/>
            <person name="Takenaka M."/>
            <person name="Takezawa D."/>
            <person name="Tomogane H."/>
            <person name="Tsuzuki M."/>
            <person name="Ueda T."/>
            <person name="Umeda M."/>
            <person name="Ward J.M."/>
            <person name="Watanabe Y."/>
            <person name="Yazaki K."/>
            <person name="Yokoyama R."/>
            <person name="Yoshitake Y."/>
            <person name="Yotsui I."/>
            <person name="Zachgo S."/>
            <person name="Schmutz J."/>
        </authorList>
    </citation>
    <scope>NUCLEOTIDE SEQUENCE [LARGE SCALE GENOMIC DNA]</scope>
    <source>
        <strain evidence="21">Tak-1</strain>
    </source>
</reference>
<comment type="cofactor">
    <cofactor evidence="1">
        <name>Mg(2+)</name>
        <dbReference type="ChEBI" id="CHEBI:18420"/>
    </cofactor>
</comment>
<evidence type="ECO:0000256" key="2">
    <source>
        <dbReference type="ARBA" id="ARBA00004477"/>
    </source>
</evidence>
<feature type="transmembrane region" description="Helical" evidence="19">
    <location>
        <begin position="288"/>
        <end position="310"/>
    </location>
</feature>
<evidence type="ECO:0000256" key="9">
    <source>
        <dbReference type="ARBA" id="ARBA00022692"/>
    </source>
</evidence>
<dbReference type="Pfam" id="PF00953">
    <property type="entry name" value="Glycos_transf_4"/>
    <property type="match status" value="1"/>
</dbReference>
<dbReference type="Gramene" id="Mp4g08190.1">
    <property type="protein sequence ID" value="Mp4g08190.1.cds"/>
    <property type="gene ID" value="Mp4g08190"/>
</dbReference>
<keyword evidence="9 19" id="KW-0812">Transmembrane</keyword>
<evidence type="ECO:0000256" key="11">
    <source>
        <dbReference type="ARBA" id="ARBA00022824"/>
    </source>
</evidence>
<evidence type="ECO:0000256" key="5">
    <source>
        <dbReference type="ARBA" id="ARBA00013225"/>
    </source>
</evidence>
<evidence type="ECO:0000313" key="20">
    <source>
        <dbReference type="EMBL" id="PTQ30751.1"/>
    </source>
</evidence>
<dbReference type="EMBL" id="KZ772792">
    <property type="protein sequence ID" value="PTQ30751.1"/>
    <property type="molecule type" value="Genomic_DNA"/>
</dbReference>
<dbReference type="Proteomes" id="UP000244005">
    <property type="component" value="Unassembled WGS sequence"/>
</dbReference>
<keyword evidence="8" id="KW-0808">Transferase</keyword>
<keyword evidence="12" id="KW-0460">Magnesium</keyword>
<evidence type="ECO:0000256" key="12">
    <source>
        <dbReference type="ARBA" id="ARBA00022842"/>
    </source>
</evidence>
<dbReference type="InterPro" id="IPR033895">
    <property type="entry name" value="GPT"/>
</dbReference>
<evidence type="ECO:0000256" key="18">
    <source>
        <dbReference type="ARBA" id="ARBA00045078"/>
    </source>
</evidence>
<comment type="function">
    <text evidence="17">UDP-N-acetylglucosamine--dolichyl-phosphate N-acetylglucosaminephosphotransferase that operates in the biosynthetic pathway of dolichol-linked oligosaccharides, the glycan precursors employed in protein asparagine (N)-glycosylation. The assembly of dolichol-linked oligosaccharides begins on the cytosolic side of the endoplasmic reticulum membrane and finishes in its lumen. The sequential addition of sugars to dolichol pyrophosphate produces dolichol-linked oligosaccharides containing fourteen sugars, including two GlcNAcs, nine mannoses and three glucoses. Once assembled, the oligosaccharide is transferred from the lipid to nascent proteins by oligosaccharyltransferases. Catalyzes the initial step of dolichol-linked oligosaccharide biosynthesis, transfering GlcNAc-1-P from cytosolic UDP-GlcNAc onto the carrier lipid dolichyl phosphate (P-dolichol), yielding GlcNAc-P-P-dolichol embedded in the cytoplasmic leaflet of the endoplasmic reticulum membrane.</text>
</comment>
<keyword evidence="21" id="KW-1185">Reference proteome</keyword>
<dbReference type="InterPro" id="IPR000715">
    <property type="entry name" value="Glycosyl_transferase_4"/>
</dbReference>
<feature type="transmembrane region" description="Helical" evidence="19">
    <location>
        <begin position="404"/>
        <end position="426"/>
    </location>
</feature>
<evidence type="ECO:0000256" key="3">
    <source>
        <dbReference type="ARBA" id="ARBA00004922"/>
    </source>
</evidence>
<evidence type="ECO:0000313" key="21">
    <source>
        <dbReference type="Proteomes" id="UP000244005"/>
    </source>
</evidence>
<evidence type="ECO:0000256" key="17">
    <source>
        <dbReference type="ARBA" id="ARBA00044717"/>
    </source>
</evidence>
<keyword evidence="7" id="KW-0328">Glycosyltransferase</keyword>
<evidence type="ECO:0000256" key="4">
    <source>
        <dbReference type="ARBA" id="ARBA00009317"/>
    </source>
</evidence>
<evidence type="ECO:0000256" key="7">
    <source>
        <dbReference type="ARBA" id="ARBA00022676"/>
    </source>
</evidence>
<dbReference type="GO" id="GO:0016020">
    <property type="term" value="C:membrane"/>
    <property type="evidence" value="ECO:0000318"/>
    <property type="project" value="GO_Central"/>
</dbReference>
<sequence>MARDVAAVQKRKKQDTSELKAAADVKDFSEKKNDDAPALTMKKKPVLLLALSCLAPYVYMLLTVDLKEGIRRSIFVNLVMSIGGFFLTIMLIPVASRYLLRKNMFGYDINKKGSEAGTLKVPESLGLVTGIVFLTVAIVFQPFFFNPEHSWLPEYNAALMCICFMLFLGFVDDVLDLPWRVKLLLPSIAALPLLMAYAGPTTILIPKPLQGLVGTHLLELGWVYKLYMGFLAVFCTNSVNILAGVNGLEVGQTIIIACAVLTFNIMRMGRQYLYIETEEDVLRQEAHCFSIFLMQPLVGASLALFAFNWYPSSVFVGDTFTYFAGMALAVVGILGHFSETLLVFFLPQVINFVYSVPQLFKFVYCPRHRLPSFDPKTKLLTGSNDLNLVNLFLRTFGRCTEPALCIRLLIFQVGSCAFCFALHKLLEGWYK</sequence>
<dbReference type="OrthoDB" id="10262326at2759"/>
<dbReference type="CDD" id="cd06855">
    <property type="entry name" value="GT_GPT_euk"/>
    <property type="match status" value="1"/>
</dbReference>
<dbReference type="GO" id="GO:0016757">
    <property type="term" value="F:glycosyltransferase activity"/>
    <property type="evidence" value="ECO:0007669"/>
    <property type="project" value="UniProtKB-KW"/>
</dbReference>
<evidence type="ECO:0000256" key="1">
    <source>
        <dbReference type="ARBA" id="ARBA00001946"/>
    </source>
</evidence>
<feature type="transmembrane region" description="Helical" evidence="19">
    <location>
        <begin position="183"/>
        <end position="205"/>
    </location>
</feature>
<feature type="transmembrane region" description="Helical" evidence="19">
    <location>
        <begin position="152"/>
        <end position="171"/>
    </location>
</feature>
<proteinExistence type="inferred from homology"/>
<feature type="transmembrane region" description="Helical" evidence="19">
    <location>
        <begin position="74"/>
        <end position="95"/>
    </location>
</feature>
<gene>
    <name evidence="20" type="ORF">MARPO_0120s0027</name>
</gene>
<dbReference type="OMA" id="LPHFNAR"/>
<comment type="subcellular location">
    <subcellularLocation>
        <location evidence="2">Endoplasmic reticulum membrane</location>
        <topology evidence="2">Multi-pass membrane protein</topology>
    </subcellularLocation>
</comment>
<comment type="pathway">
    <text evidence="3">Protein modification; protein glycosylation.</text>
</comment>
<comment type="catalytic activity">
    <reaction evidence="18">
        <text>a di-trans,poly-cis-dolichyl phosphate + UDP-N-acetyl-alpha-D-glucosamine = an N-acetyl-alpha-D-glucosaminyl-diphospho-di-trans,poly-cis-dolichol + UMP</text>
        <dbReference type="Rhea" id="RHEA:13289"/>
        <dbReference type="Rhea" id="RHEA-COMP:19498"/>
        <dbReference type="Rhea" id="RHEA-COMP:19507"/>
        <dbReference type="ChEBI" id="CHEBI:57683"/>
        <dbReference type="ChEBI" id="CHEBI:57705"/>
        <dbReference type="ChEBI" id="CHEBI:57865"/>
        <dbReference type="ChEBI" id="CHEBI:58427"/>
        <dbReference type="EC" id="2.7.8.15"/>
    </reaction>
    <physiologicalReaction direction="left-to-right" evidence="18">
        <dbReference type="Rhea" id="RHEA:13290"/>
    </physiologicalReaction>
</comment>
<name>A0A2R6WA91_MARPO</name>
<keyword evidence="14 19" id="KW-0472">Membrane</keyword>
<keyword evidence="10" id="KW-0479">Metal-binding</keyword>
<dbReference type="UniPathway" id="UPA00378"/>
<dbReference type="GO" id="GO:0006488">
    <property type="term" value="P:dolichol-linked oligosaccharide biosynthetic process"/>
    <property type="evidence" value="ECO:0007669"/>
    <property type="project" value="InterPro"/>
</dbReference>
<feature type="transmembrane region" description="Helical" evidence="19">
    <location>
        <begin position="250"/>
        <end position="267"/>
    </location>
</feature>
<evidence type="ECO:0000256" key="10">
    <source>
        <dbReference type="ARBA" id="ARBA00022723"/>
    </source>
</evidence>
<keyword evidence="13 19" id="KW-1133">Transmembrane helix</keyword>
<keyword evidence="11" id="KW-0256">Endoplasmic reticulum</keyword>
<evidence type="ECO:0000256" key="6">
    <source>
        <dbReference type="ARBA" id="ARBA00017659"/>
    </source>
</evidence>
<feature type="transmembrane region" description="Helical" evidence="19">
    <location>
        <begin position="125"/>
        <end position="145"/>
    </location>
</feature>
<dbReference type="GO" id="GO:0005789">
    <property type="term" value="C:endoplasmic reticulum membrane"/>
    <property type="evidence" value="ECO:0007669"/>
    <property type="project" value="UniProtKB-SubCell"/>
</dbReference>
<feature type="transmembrane region" description="Helical" evidence="19">
    <location>
        <begin position="45"/>
        <end position="62"/>
    </location>
</feature>
<dbReference type="AlphaFoldDB" id="A0A2R6WA91"/>
<evidence type="ECO:0000256" key="16">
    <source>
        <dbReference type="ARBA" id="ARBA00033238"/>
    </source>
</evidence>
<dbReference type="EC" id="2.7.8.15" evidence="5"/>
<evidence type="ECO:0000256" key="15">
    <source>
        <dbReference type="ARBA" id="ARBA00029567"/>
    </source>
</evidence>
<protein>
    <recommendedName>
        <fullName evidence="6">UDP-N-acetylglucosamine--dolichyl-phosphate N-acetylglucosaminephosphotransferase</fullName>
        <ecNumber evidence="5">2.7.8.15</ecNumber>
    </recommendedName>
    <alternativeName>
        <fullName evidence="15">GlcNAc-1-P transferase</fullName>
    </alternativeName>
    <alternativeName>
        <fullName evidence="16">N-acetylglucosamine-1-phosphate transferase</fullName>
    </alternativeName>
</protein>
<dbReference type="GO" id="GO:0046872">
    <property type="term" value="F:metal ion binding"/>
    <property type="evidence" value="ECO:0007669"/>
    <property type="project" value="UniProtKB-KW"/>
</dbReference>
<comment type="similarity">
    <text evidence="4">Belongs to the glycosyltransferase 4 family.</text>
</comment>
<evidence type="ECO:0000256" key="13">
    <source>
        <dbReference type="ARBA" id="ARBA00022989"/>
    </source>
</evidence>